<organism evidence="2">
    <name type="scientific">Arion vulgaris</name>
    <dbReference type="NCBI Taxonomy" id="1028688"/>
    <lineage>
        <taxon>Eukaryota</taxon>
        <taxon>Metazoa</taxon>
        <taxon>Spiralia</taxon>
        <taxon>Lophotrochozoa</taxon>
        <taxon>Mollusca</taxon>
        <taxon>Gastropoda</taxon>
        <taxon>Heterobranchia</taxon>
        <taxon>Euthyneura</taxon>
        <taxon>Panpulmonata</taxon>
        <taxon>Eupulmonata</taxon>
        <taxon>Stylommatophora</taxon>
        <taxon>Helicina</taxon>
        <taxon>Arionoidea</taxon>
        <taxon>Arionidae</taxon>
        <taxon>Arion</taxon>
    </lineage>
</organism>
<feature type="region of interest" description="Disordered" evidence="1">
    <location>
        <begin position="1"/>
        <end position="61"/>
    </location>
</feature>
<feature type="compositionally biased region" description="Basic and acidic residues" evidence="1">
    <location>
        <begin position="103"/>
        <end position="118"/>
    </location>
</feature>
<evidence type="ECO:0000256" key="1">
    <source>
        <dbReference type="SAM" id="MobiDB-lite"/>
    </source>
</evidence>
<accession>A0A0B7BDW9</accession>
<evidence type="ECO:0000313" key="2">
    <source>
        <dbReference type="EMBL" id="CEK91469.1"/>
    </source>
</evidence>
<feature type="compositionally biased region" description="Acidic residues" evidence="1">
    <location>
        <begin position="1"/>
        <end position="23"/>
    </location>
</feature>
<dbReference type="AlphaFoldDB" id="A0A0B7BDW9"/>
<feature type="region of interest" description="Disordered" evidence="1">
    <location>
        <begin position="99"/>
        <end position="129"/>
    </location>
</feature>
<gene>
    <name evidence="2" type="primary">ORF183106</name>
</gene>
<feature type="compositionally biased region" description="Basic residues" evidence="1">
    <location>
        <begin position="119"/>
        <end position="129"/>
    </location>
</feature>
<protein>
    <submittedName>
        <fullName evidence="2">Uncharacterized protein</fullName>
    </submittedName>
</protein>
<name>A0A0B7BDW9_9EUPU</name>
<reference evidence="2" key="1">
    <citation type="submission" date="2014-12" db="EMBL/GenBank/DDBJ databases">
        <title>Insight into the proteome of Arion vulgaris.</title>
        <authorList>
            <person name="Aradska J."/>
            <person name="Bulat T."/>
            <person name="Smidak R."/>
            <person name="Sarate P."/>
            <person name="Gangsoo J."/>
            <person name="Sialana F."/>
            <person name="Bilban M."/>
            <person name="Lubec G."/>
        </authorList>
    </citation>
    <scope>NUCLEOTIDE SEQUENCE</scope>
    <source>
        <tissue evidence="2">Skin</tissue>
    </source>
</reference>
<dbReference type="EMBL" id="HACG01044604">
    <property type="protein sequence ID" value="CEK91469.1"/>
    <property type="molecule type" value="Transcribed_RNA"/>
</dbReference>
<sequence>MMEEEEESDVEEGSEEDDEDEDIQSVPVGNKRKRESLDDAQENLSVKKPKASDMAVAEGTMERVDKQKKLVRQQAEEKRLGEMMIPKKHKRLYHKIMTSRKKSTQEAKKLQEKKEKIVARKKKQKKSIE</sequence>
<proteinExistence type="predicted"/>